<dbReference type="VEuPathDB" id="AmoebaDB:ACA1_213200"/>
<evidence type="ECO:0000313" key="2">
    <source>
        <dbReference type="Proteomes" id="UP000011083"/>
    </source>
</evidence>
<protein>
    <submittedName>
        <fullName evidence="1">Uncharacterized protein</fullName>
    </submittedName>
</protein>
<sequence length="52" mass="5415">MATFSSSIMPVSTSAGPLDLGFGFSSRATAFRICSSRPTRLSLTPASSCLRS</sequence>
<dbReference type="EMBL" id="KB008036">
    <property type="protein sequence ID" value="ELR15033.1"/>
    <property type="molecule type" value="Genomic_DNA"/>
</dbReference>
<dbReference type="GeneID" id="14915853"/>
<dbReference type="Proteomes" id="UP000011083">
    <property type="component" value="Unassembled WGS sequence"/>
</dbReference>
<dbReference type="KEGG" id="acan:ACA1_213200"/>
<organism evidence="1 2">
    <name type="scientific">Acanthamoeba castellanii (strain ATCC 30010 / Neff)</name>
    <dbReference type="NCBI Taxonomy" id="1257118"/>
    <lineage>
        <taxon>Eukaryota</taxon>
        <taxon>Amoebozoa</taxon>
        <taxon>Discosea</taxon>
        <taxon>Longamoebia</taxon>
        <taxon>Centramoebida</taxon>
        <taxon>Acanthamoebidae</taxon>
        <taxon>Acanthamoeba</taxon>
    </lineage>
</organism>
<name>L8GQV6_ACACF</name>
<proteinExistence type="predicted"/>
<reference evidence="1 2" key="1">
    <citation type="journal article" date="2013" name="Genome Biol.">
        <title>Genome of Acanthamoeba castellanii highlights extensive lateral gene transfer and early evolution of tyrosine kinase signaling.</title>
        <authorList>
            <person name="Clarke M."/>
            <person name="Lohan A.J."/>
            <person name="Liu B."/>
            <person name="Lagkouvardos I."/>
            <person name="Roy S."/>
            <person name="Zafar N."/>
            <person name="Bertelli C."/>
            <person name="Schilde C."/>
            <person name="Kianianmomeni A."/>
            <person name="Burglin T.R."/>
            <person name="Frech C."/>
            <person name="Turcotte B."/>
            <person name="Kopec K.O."/>
            <person name="Synnott J.M."/>
            <person name="Choo C."/>
            <person name="Paponov I."/>
            <person name="Finkler A."/>
            <person name="Soon Heng Tan C."/>
            <person name="Hutchins A.P."/>
            <person name="Weinmeier T."/>
            <person name="Rattei T."/>
            <person name="Chu J.S."/>
            <person name="Gimenez G."/>
            <person name="Irimia M."/>
            <person name="Rigden D.J."/>
            <person name="Fitzpatrick D.A."/>
            <person name="Lorenzo-Morales J."/>
            <person name="Bateman A."/>
            <person name="Chiu C.H."/>
            <person name="Tang P."/>
            <person name="Hegemann P."/>
            <person name="Fromm H."/>
            <person name="Raoult D."/>
            <person name="Greub G."/>
            <person name="Miranda-Saavedra D."/>
            <person name="Chen N."/>
            <person name="Nash P."/>
            <person name="Ginger M.L."/>
            <person name="Horn M."/>
            <person name="Schaap P."/>
            <person name="Caler L."/>
            <person name="Loftus B."/>
        </authorList>
    </citation>
    <scope>NUCLEOTIDE SEQUENCE [LARGE SCALE GENOMIC DNA]</scope>
    <source>
        <strain evidence="1 2">Neff</strain>
    </source>
</reference>
<gene>
    <name evidence="1" type="ORF">ACA1_213200</name>
</gene>
<dbReference type="RefSeq" id="XP_004337046.1">
    <property type="nucleotide sequence ID" value="XM_004336998.1"/>
</dbReference>
<keyword evidence="2" id="KW-1185">Reference proteome</keyword>
<accession>L8GQV6</accession>
<dbReference type="AlphaFoldDB" id="L8GQV6"/>
<evidence type="ECO:0000313" key="1">
    <source>
        <dbReference type="EMBL" id="ELR15033.1"/>
    </source>
</evidence>